<evidence type="ECO:0000259" key="1">
    <source>
        <dbReference type="Pfam" id="PF07883"/>
    </source>
</evidence>
<evidence type="ECO:0000313" key="2">
    <source>
        <dbReference type="EMBL" id="MDJ1372495.1"/>
    </source>
</evidence>
<name>A0ABT7CBI9_9MICO</name>
<reference evidence="2" key="1">
    <citation type="submission" date="2018-03" db="EMBL/GenBank/DDBJ databases">
        <authorList>
            <person name="Nunes O.C."/>
            <person name="Lopes A.R."/>
            <person name="Froufe H."/>
            <person name="Munoz-Merida A."/>
            <person name="Barroso C."/>
            <person name="Egas C."/>
        </authorList>
    </citation>
    <scope>NUCLEOTIDE SEQUENCE</scope>
    <source>
        <strain evidence="2">ON4</strain>
    </source>
</reference>
<accession>A0ABT7CBI9</accession>
<dbReference type="SUPFAM" id="SSF51182">
    <property type="entry name" value="RmlC-like cupins"/>
    <property type="match status" value="1"/>
</dbReference>
<gene>
    <name evidence="2" type="ORF">C7K25_14180</name>
</gene>
<proteinExistence type="predicted"/>
<sequence length="96" mass="10595">MTSTSRSELQLENNTFRVTKWIIDPGGVIPMHRHDYPYVVVPLMTGSMTVTMADGTVLSTELEAGASYTRPAGGEHEVANHSEDVTVEFVEIEWIG</sequence>
<dbReference type="InterPro" id="IPR011051">
    <property type="entry name" value="RmlC_Cupin_sf"/>
</dbReference>
<feature type="domain" description="Cupin type-2" evidence="1">
    <location>
        <begin position="21"/>
        <end position="92"/>
    </location>
</feature>
<dbReference type="Pfam" id="PF07883">
    <property type="entry name" value="Cupin_2"/>
    <property type="match status" value="1"/>
</dbReference>
<dbReference type="Gene3D" id="2.60.120.10">
    <property type="entry name" value="Jelly Rolls"/>
    <property type="match status" value="1"/>
</dbReference>
<evidence type="ECO:0000313" key="3">
    <source>
        <dbReference type="Proteomes" id="UP001170379"/>
    </source>
</evidence>
<comment type="caution">
    <text evidence="2">The sequence shown here is derived from an EMBL/GenBank/DDBJ whole genome shotgun (WGS) entry which is preliminary data.</text>
</comment>
<dbReference type="InterPro" id="IPR014710">
    <property type="entry name" value="RmlC-like_jellyroll"/>
</dbReference>
<dbReference type="Proteomes" id="UP001170379">
    <property type="component" value="Unassembled WGS sequence"/>
</dbReference>
<dbReference type="InterPro" id="IPR013096">
    <property type="entry name" value="Cupin_2"/>
</dbReference>
<organism evidence="2 3">
    <name type="scientific">Gulosibacter molinativorax</name>
    <dbReference type="NCBI Taxonomy" id="256821"/>
    <lineage>
        <taxon>Bacteria</taxon>
        <taxon>Bacillati</taxon>
        <taxon>Actinomycetota</taxon>
        <taxon>Actinomycetes</taxon>
        <taxon>Micrococcales</taxon>
        <taxon>Microbacteriaceae</taxon>
        <taxon>Gulosibacter</taxon>
    </lineage>
</organism>
<dbReference type="EMBL" id="PXVD01000028">
    <property type="protein sequence ID" value="MDJ1372495.1"/>
    <property type="molecule type" value="Genomic_DNA"/>
</dbReference>
<dbReference type="RefSeq" id="WP_026937702.1">
    <property type="nucleotide sequence ID" value="NZ_CP028426.1"/>
</dbReference>
<keyword evidence="3" id="KW-1185">Reference proteome</keyword>
<reference evidence="2" key="2">
    <citation type="journal article" date="2022" name="Sci. Rep.">
        <title>In silico prediction of the enzymes involved in the degradation of the herbicide molinate by Gulosibacter molinativorax ON4T.</title>
        <authorList>
            <person name="Lopes A.R."/>
            <person name="Bunin E."/>
            <person name="Viana A.T."/>
            <person name="Froufe H."/>
            <person name="Munoz-Merida A."/>
            <person name="Pinho D."/>
            <person name="Figueiredo J."/>
            <person name="Barroso C."/>
            <person name="Vaz-Moreira I."/>
            <person name="Bellanger X."/>
            <person name="Egas C."/>
            <person name="Nunes O.C."/>
        </authorList>
    </citation>
    <scope>NUCLEOTIDE SEQUENCE</scope>
    <source>
        <strain evidence="2">ON4</strain>
    </source>
</reference>
<protein>
    <submittedName>
        <fullName evidence="2">Cupin domain-containing protein</fullName>
    </submittedName>
</protein>